<feature type="domain" description="Type II secretion system protein GspC N-terminal" evidence="10">
    <location>
        <begin position="30"/>
        <end position="155"/>
    </location>
</feature>
<keyword evidence="6" id="KW-0653">Protein transport</keyword>
<evidence type="ECO:0000256" key="1">
    <source>
        <dbReference type="ARBA" id="ARBA00004533"/>
    </source>
</evidence>
<keyword evidence="7" id="KW-1133">Transmembrane helix</keyword>
<dbReference type="EMBL" id="CP065592">
    <property type="protein sequence ID" value="QPQ56269.1"/>
    <property type="molecule type" value="Genomic_DNA"/>
</dbReference>
<name>A0A7T2GLV3_9SPHN</name>
<evidence type="ECO:0000256" key="8">
    <source>
        <dbReference type="ARBA" id="ARBA00023136"/>
    </source>
</evidence>
<sequence length="210" mass="22023">MRMKLDRRTGRLLRRLPRVTVYSGLEIALLSLVAIQCARLVWAIVTPVGPVGEWRASLPVQTAQTIPPSAFAAFDPFFRLNGDTGPMQVTSLNIKLFGVREDRASGRGSAIISTPDGQQQSFAVGDEIVPGVTLTGVSFDSVTISRGGATEQLFLDQSQPAPVAGSGTPQPSAAPSPAYTSSTTPPLPAVTPPPAAQPVTIVSAPPRKTP</sequence>
<dbReference type="InterPro" id="IPR024961">
    <property type="entry name" value="T2SS_GspC_N"/>
</dbReference>
<feature type="region of interest" description="Disordered" evidence="9">
    <location>
        <begin position="159"/>
        <end position="210"/>
    </location>
</feature>
<dbReference type="Gene3D" id="2.30.30.830">
    <property type="match status" value="1"/>
</dbReference>
<keyword evidence="12" id="KW-1185">Reference proteome</keyword>
<feature type="compositionally biased region" description="Pro residues" evidence="9">
    <location>
        <begin position="185"/>
        <end position="196"/>
    </location>
</feature>
<evidence type="ECO:0000256" key="6">
    <source>
        <dbReference type="ARBA" id="ARBA00022927"/>
    </source>
</evidence>
<feature type="compositionally biased region" description="Low complexity" evidence="9">
    <location>
        <begin position="168"/>
        <end position="184"/>
    </location>
</feature>
<dbReference type="KEGG" id="sflv:IC614_06290"/>
<keyword evidence="5" id="KW-0812">Transmembrane</keyword>
<evidence type="ECO:0000256" key="7">
    <source>
        <dbReference type="ARBA" id="ARBA00022989"/>
    </source>
</evidence>
<dbReference type="AlphaFoldDB" id="A0A7T2GLV3"/>
<gene>
    <name evidence="11" type="ORF">IC614_06290</name>
</gene>
<keyword evidence="2" id="KW-0813">Transport</keyword>
<evidence type="ECO:0000256" key="3">
    <source>
        <dbReference type="ARBA" id="ARBA00022475"/>
    </source>
</evidence>
<evidence type="ECO:0000256" key="5">
    <source>
        <dbReference type="ARBA" id="ARBA00022692"/>
    </source>
</evidence>
<protein>
    <submittedName>
        <fullName evidence="11">Type II secretory pathway component PulC</fullName>
    </submittedName>
</protein>
<accession>A0A7T2GLV3</accession>
<evidence type="ECO:0000256" key="9">
    <source>
        <dbReference type="SAM" id="MobiDB-lite"/>
    </source>
</evidence>
<comment type="subcellular location">
    <subcellularLocation>
        <location evidence="1">Cell inner membrane</location>
    </subcellularLocation>
</comment>
<keyword evidence="8" id="KW-0472">Membrane</keyword>
<dbReference type="Proteomes" id="UP000594873">
    <property type="component" value="Chromosome"/>
</dbReference>
<evidence type="ECO:0000256" key="4">
    <source>
        <dbReference type="ARBA" id="ARBA00022519"/>
    </source>
</evidence>
<evidence type="ECO:0000313" key="12">
    <source>
        <dbReference type="Proteomes" id="UP000594873"/>
    </source>
</evidence>
<dbReference type="Pfam" id="PF11356">
    <property type="entry name" value="T2SSC"/>
    <property type="match status" value="1"/>
</dbReference>
<dbReference type="GO" id="GO:0005886">
    <property type="term" value="C:plasma membrane"/>
    <property type="evidence" value="ECO:0007669"/>
    <property type="project" value="UniProtKB-SubCell"/>
</dbReference>
<organism evidence="11 12">
    <name type="scientific">Allosphingosinicella flava</name>
    <dbReference type="NCBI Taxonomy" id="2771430"/>
    <lineage>
        <taxon>Bacteria</taxon>
        <taxon>Pseudomonadati</taxon>
        <taxon>Pseudomonadota</taxon>
        <taxon>Alphaproteobacteria</taxon>
        <taxon>Sphingomonadales</taxon>
        <taxon>Sphingomonadaceae</taxon>
        <taxon>Allosphingosinicella</taxon>
    </lineage>
</organism>
<proteinExistence type="predicted"/>
<evidence type="ECO:0000259" key="10">
    <source>
        <dbReference type="Pfam" id="PF11356"/>
    </source>
</evidence>
<dbReference type="GO" id="GO:0015031">
    <property type="term" value="P:protein transport"/>
    <property type="evidence" value="ECO:0007669"/>
    <property type="project" value="UniProtKB-KW"/>
</dbReference>
<reference evidence="11 12" key="1">
    <citation type="submission" date="2020-11" db="EMBL/GenBank/DDBJ databases">
        <title>Genome seq and assembly of Sphingosinicella sp.</title>
        <authorList>
            <person name="Chhetri G."/>
        </authorList>
    </citation>
    <scope>NUCLEOTIDE SEQUENCE [LARGE SCALE GENOMIC DNA]</scope>
    <source>
        <strain evidence="11 12">UDD2</strain>
    </source>
</reference>
<evidence type="ECO:0000313" key="11">
    <source>
        <dbReference type="EMBL" id="QPQ56269.1"/>
    </source>
</evidence>
<keyword evidence="3" id="KW-1003">Cell membrane</keyword>
<evidence type="ECO:0000256" key="2">
    <source>
        <dbReference type="ARBA" id="ARBA00022448"/>
    </source>
</evidence>
<keyword evidence="4" id="KW-0997">Cell inner membrane</keyword>